<keyword evidence="1" id="KW-0472">Membrane</keyword>
<evidence type="ECO:0000256" key="1">
    <source>
        <dbReference type="SAM" id="Phobius"/>
    </source>
</evidence>
<dbReference type="EMBL" id="JACRSS010000001">
    <property type="protein sequence ID" value="MBC8538121.1"/>
    <property type="molecule type" value="Genomic_DNA"/>
</dbReference>
<reference evidence="2" key="1">
    <citation type="submission" date="2020-08" db="EMBL/GenBank/DDBJ databases">
        <title>Genome public.</title>
        <authorList>
            <person name="Liu C."/>
            <person name="Sun Q."/>
        </authorList>
    </citation>
    <scope>NUCLEOTIDE SEQUENCE</scope>
    <source>
        <strain evidence="2">NSJ-63</strain>
    </source>
</reference>
<sequence length="88" mass="9627">MNLKVRMKNWSFWVSVLISIGAPILAYFGLTAADITTWAALGRVLLEAVSNPYVVGLVLVSLYNALIDPTTKGIKDSAQALTYEKPKE</sequence>
<dbReference type="RefSeq" id="WP_249279899.1">
    <property type="nucleotide sequence ID" value="NZ_JACRSS010000001.1"/>
</dbReference>
<dbReference type="Pfam" id="PF04531">
    <property type="entry name" value="Phage_holin_1"/>
    <property type="match status" value="1"/>
</dbReference>
<proteinExistence type="predicted"/>
<evidence type="ECO:0000313" key="2">
    <source>
        <dbReference type="EMBL" id="MBC8538121.1"/>
    </source>
</evidence>
<keyword evidence="1" id="KW-1133">Transmembrane helix</keyword>
<accession>A0A926DHU1</accession>
<organism evidence="2 3">
    <name type="scientific">Guopingia tenuis</name>
    <dbReference type="NCBI Taxonomy" id="2763656"/>
    <lineage>
        <taxon>Bacteria</taxon>
        <taxon>Bacillati</taxon>
        <taxon>Bacillota</taxon>
        <taxon>Clostridia</taxon>
        <taxon>Christensenellales</taxon>
        <taxon>Christensenellaceae</taxon>
        <taxon>Guopingia</taxon>
    </lineage>
</organism>
<keyword evidence="3" id="KW-1185">Reference proteome</keyword>
<gene>
    <name evidence="2" type="ORF">H8693_04135</name>
</gene>
<dbReference type="Proteomes" id="UP000617951">
    <property type="component" value="Unassembled WGS sequence"/>
</dbReference>
<comment type="caution">
    <text evidence="2">The sequence shown here is derived from an EMBL/GenBank/DDBJ whole genome shotgun (WGS) entry which is preliminary data.</text>
</comment>
<evidence type="ECO:0000313" key="3">
    <source>
        <dbReference type="Proteomes" id="UP000617951"/>
    </source>
</evidence>
<protein>
    <submittedName>
        <fullName evidence="2">Phage holin family protein</fullName>
    </submittedName>
</protein>
<feature type="transmembrane region" description="Helical" evidence="1">
    <location>
        <begin position="50"/>
        <end position="67"/>
    </location>
</feature>
<keyword evidence="1" id="KW-0812">Transmembrane</keyword>
<dbReference type="AlphaFoldDB" id="A0A926DHU1"/>
<name>A0A926DHU1_9FIRM</name>
<dbReference type="InterPro" id="IPR006485">
    <property type="entry name" value="Phage-like_holin"/>
</dbReference>
<feature type="transmembrane region" description="Helical" evidence="1">
    <location>
        <begin position="12"/>
        <end position="30"/>
    </location>
</feature>